<evidence type="ECO:0000313" key="2">
    <source>
        <dbReference type="EMBL" id="WYW56134.1"/>
    </source>
</evidence>
<dbReference type="InterPro" id="IPR005151">
    <property type="entry name" value="Tail-specific_protease"/>
</dbReference>
<accession>A0ABZ2TW13</accession>
<evidence type="ECO:0000259" key="1">
    <source>
        <dbReference type="Pfam" id="PF03572"/>
    </source>
</evidence>
<dbReference type="Gene3D" id="3.90.226.10">
    <property type="entry name" value="2-enoyl-CoA Hydratase, Chain A, domain 1"/>
    <property type="match status" value="1"/>
</dbReference>
<gene>
    <name evidence="2" type="ORF">WG950_02500</name>
</gene>
<dbReference type="PANTHER" id="PTHR32060">
    <property type="entry name" value="TAIL-SPECIFIC PROTEASE"/>
    <property type="match status" value="1"/>
</dbReference>
<protein>
    <submittedName>
        <fullName evidence="2">S41 family peptidase</fullName>
    </submittedName>
</protein>
<reference evidence="2 3" key="1">
    <citation type="submission" date="2024-03" db="EMBL/GenBank/DDBJ databases">
        <authorList>
            <person name="Cao K."/>
        </authorList>
    </citation>
    <scope>NUCLEOTIDE SEQUENCE [LARGE SCALE GENOMIC DNA]</scope>
    <source>
        <strain evidence="2 3">MCCC 1K00696</strain>
    </source>
</reference>
<proteinExistence type="predicted"/>
<dbReference type="RefSeq" id="WP_340934009.1">
    <property type="nucleotide sequence ID" value="NZ_CP150496.1"/>
</dbReference>
<dbReference type="Pfam" id="PF03572">
    <property type="entry name" value="Peptidase_S41"/>
    <property type="match status" value="1"/>
</dbReference>
<name>A0ABZ2TW13_9FLAO</name>
<dbReference type="Gene3D" id="3.30.750.170">
    <property type="match status" value="1"/>
</dbReference>
<keyword evidence="3" id="KW-1185">Reference proteome</keyword>
<dbReference type="PANTHER" id="PTHR32060:SF30">
    <property type="entry name" value="CARBOXY-TERMINAL PROCESSING PROTEASE CTPA"/>
    <property type="match status" value="1"/>
</dbReference>
<sequence>MKNLLKLFYLGAITLLLINCSKEYQIPNNLVVHDFVWKGLNAYYLHQDEIADLSDRRFNSDQQLNAYLTGFADYNTLFSSLLLSTDEKSMLIEDYTNLDLDIPRSAFVNGMEFGIVAQPNTTTNTVIGYVTHILPNSNAASKDLQRGEFFNAVNNILLTEDNYFDLLINGDTSYTLSMVDFDGTTVTPNAKTVVLDKENYDYDTTFLEKTFNIGSDNIGYLMYNNNLSKSSINNLNNTFLNFKNQNINELVLDLRYNITGGSFAKNITNLATMITGQFTDEVFIKEEWNSKAQPWFLENQPDSLLTKFPAKLNPSTDFNSLNLTEVYIILNGDSFSASSAIELLINSLKPYINVHIVGTATNGNNTGSITLYNSQDYDIELKNNTHTVALQPVVLSFYNKDDQTYNEGFTPTIATCPNEDILNLGFIGERSEPILDKVLEYISTGNLGTNVTCNPNNFIYLYKSIDTQRELDNGVFIKQDLPNTY</sequence>
<dbReference type="EMBL" id="CP150496">
    <property type="protein sequence ID" value="WYW56134.1"/>
    <property type="molecule type" value="Genomic_DNA"/>
</dbReference>
<dbReference type="SUPFAM" id="SSF52096">
    <property type="entry name" value="ClpP/crotonase"/>
    <property type="match status" value="1"/>
</dbReference>
<dbReference type="Gene3D" id="2.30.42.10">
    <property type="match status" value="1"/>
</dbReference>
<evidence type="ECO:0000313" key="3">
    <source>
        <dbReference type="Proteomes" id="UP001491088"/>
    </source>
</evidence>
<feature type="domain" description="Tail specific protease" evidence="1">
    <location>
        <begin position="217"/>
        <end position="413"/>
    </location>
</feature>
<dbReference type="Proteomes" id="UP001491088">
    <property type="component" value="Chromosome"/>
</dbReference>
<dbReference type="InterPro" id="IPR036034">
    <property type="entry name" value="PDZ_sf"/>
</dbReference>
<dbReference type="InterPro" id="IPR029045">
    <property type="entry name" value="ClpP/crotonase-like_dom_sf"/>
</dbReference>
<organism evidence="2 3">
    <name type="scientific">Polaribacter marinaquae</name>
    <dbReference type="NCBI Taxonomy" id="1642819"/>
    <lineage>
        <taxon>Bacteria</taxon>
        <taxon>Pseudomonadati</taxon>
        <taxon>Bacteroidota</taxon>
        <taxon>Flavobacteriia</taxon>
        <taxon>Flavobacteriales</taxon>
        <taxon>Flavobacteriaceae</taxon>
    </lineage>
</organism>